<dbReference type="RefSeq" id="WP_090091632.1">
    <property type="nucleotide sequence ID" value="NZ_FOMG01000015.1"/>
</dbReference>
<evidence type="ECO:0000259" key="11">
    <source>
        <dbReference type="Pfam" id="PF02463"/>
    </source>
</evidence>
<dbReference type="InterPro" id="IPR004604">
    <property type="entry name" value="DNA_recomb/repair_RecN"/>
</dbReference>
<evidence type="ECO:0000256" key="8">
    <source>
        <dbReference type="ARBA" id="ARBA00033408"/>
    </source>
</evidence>
<accession>A0A1I1NH51</accession>
<dbReference type="STRING" id="119641.SAMN05421842_11557"/>
<dbReference type="GO" id="GO:0043590">
    <property type="term" value="C:bacterial nucleoid"/>
    <property type="evidence" value="ECO:0007669"/>
    <property type="project" value="TreeGrafter"/>
</dbReference>
<evidence type="ECO:0000256" key="3">
    <source>
        <dbReference type="ARBA" id="ARBA00021315"/>
    </source>
</evidence>
<dbReference type="GO" id="GO:0006310">
    <property type="term" value="P:DNA recombination"/>
    <property type="evidence" value="ECO:0007669"/>
    <property type="project" value="InterPro"/>
</dbReference>
<gene>
    <name evidence="12" type="ORF">SAMN05421842_11557</name>
</gene>
<dbReference type="PIRSF" id="PIRSF003128">
    <property type="entry name" value="RecN"/>
    <property type="match status" value="1"/>
</dbReference>
<evidence type="ECO:0000313" key="12">
    <source>
        <dbReference type="EMBL" id="SFC97034.1"/>
    </source>
</evidence>
<dbReference type="OrthoDB" id="9806954at2"/>
<keyword evidence="10" id="KW-0175">Coiled coil</keyword>
<dbReference type="Pfam" id="PF02463">
    <property type="entry name" value="SMC_N"/>
    <property type="match status" value="1"/>
</dbReference>
<evidence type="ECO:0000256" key="1">
    <source>
        <dbReference type="ARBA" id="ARBA00003618"/>
    </source>
</evidence>
<evidence type="ECO:0000256" key="5">
    <source>
        <dbReference type="ARBA" id="ARBA00022763"/>
    </source>
</evidence>
<name>A0A1I1NH51_9CLOT</name>
<feature type="domain" description="RecF/RecN/SMC N-terminal" evidence="11">
    <location>
        <begin position="2"/>
        <end position="508"/>
    </location>
</feature>
<evidence type="ECO:0000256" key="2">
    <source>
        <dbReference type="ARBA" id="ARBA00009441"/>
    </source>
</evidence>
<comment type="function">
    <text evidence="1 9">May be involved in recombinational repair of damaged DNA.</text>
</comment>
<organism evidence="12 13">
    <name type="scientific">Clostridium uliginosum</name>
    <dbReference type="NCBI Taxonomy" id="119641"/>
    <lineage>
        <taxon>Bacteria</taxon>
        <taxon>Bacillati</taxon>
        <taxon>Bacillota</taxon>
        <taxon>Clostridia</taxon>
        <taxon>Eubacteriales</taxon>
        <taxon>Clostridiaceae</taxon>
        <taxon>Clostridium</taxon>
    </lineage>
</organism>
<dbReference type="AlphaFoldDB" id="A0A1I1NH51"/>
<dbReference type="PANTHER" id="PTHR11059:SF0">
    <property type="entry name" value="DNA REPAIR PROTEIN RECN"/>
    <property type="match status" value="1"/>
</dbReference>
<keyword evidence="5 9" id="KW-0227">DNA damage</keyword>
<dbReference type="EMBL" id="FOMG01000015">
    <property type="protein sequence ID" value="SFC97034.1"/>
    <property type="molecule type" value="Genomic_DNA"/>
</dbReference>
<protein>
    <recommendedName>
        <fullName evidence="3 9">DNA repair protein RecN</fullName>
    </recommendedName>
    <alternativeName>
        <fullName evidence="8 9">Recombination protein N</fullName>
    </alternativeName>
</protein>
<dbReference type="GO" id="GO:0005524">
    <property type="term" value="F:ATP binding"/>
    <property type="evidence" value="ECO:0007669"/>
    <property type="project" value="UniProtKB-KW"/>
</dbReference>
<dbReference type="InterPro" id="IPR003395">
    <property type="entry name" value="RecF/RecN/SMC_N"/>
</dbReference>
<evidence type="ECO:0000256" key="6">
    <source>
        <dbReference type="ARBA" id="ARBA00022840"/>
    </source>
</evidence>
<evidence type="ECO:0000256" key="9">
    <source>
        <dbReference type="PIRNR" id="PIRNR003128"/>
    </source>
</evidence>
<feature type="coiled-coil region" evidence="10">
    <location>
        <begin position="248"/>
        <end position="275"/>
    </location>
</feature>
<dbReference type="Proteomes" id="UP000199263">
    <property type="component" value="Unassembled WGS sequence"/>
</dbReference>
<evidence type="ECO:0000256" key="7">
    <source>
        <dbReference type="ARBA" id="ARBA00023204"/>
    </source>
</evidence>
<reference evidence="12 13" key="1">
    <citation type="submission" date="2016-10" db="EMBL/GenBank/DDBJ databases">
        <authorList>
            <person name="de Groot N.N."/>
        </authorList>
    </citation>
    <scope>NUCLEOTIDE SEQUENCE [LARGE SCALE GENOMIC DNA]</scope>
    <source>
        <strain evidence="12 13">DSM 12992</strain>
    </source>
</reference>
<evidence type="ECO:0000256" key="4">
    <source>
        <dbReference type="ARBA" id="ARBA00022741"/>
    </source>
</evidence>
<sequence>MLIQLNIKNFALIQEITMNFNEGFNILSGETGAGKSILMDAIDYVLGGKFSRSLIRTGEEKTYVEALFTLENNTIRKILIELDIENDDDILIISRETHQSGRSLIKVNGKSLIASQLKRIREKLLDIHGQHQTQNLLQKNSHILYLDSFIGNEITEPLEEFTSLKEDLLKVQNKMQDISGNEDREKLLDYIKFQIEDIENANLREDEEEKLKEEFNLLSNAEKISNSLNLSYSLLNGIEGENSVINSISKVIQELSNVENNFEKIKKNRELIEGAFYSLEEASREIRDMAEEVVYDNDALEKINSRIYEINQYKKKYGVTIKDVIVYNKKIKTQYHDLVNSEKIIEELNKQKQEILNKMDKVSLKLHNLRISKSTQLEENILKELVFVGLEKSKMQINIIKEDRFNSRGSDEVNFLISTNPGEPLMPLEKVLSGGELSRIMLALKCVFADKDEIPTLIFDEIDTGISGVVAQRVGEKMYQVSKNHQVLCITHLPQIAILSDYHYFVTKEVKDNKTFTRIRVLSKEEKEYEIGKMLGGDEVTEATLNNVKEMIKLGEIKKLEI</sequence>
<comment type="similarity">
    <text evidence="2 9">Belongs to the RecN family.</text>
</comment>
<dbReference type="GO" id="GO:0006281">
    <property type="term" value="P:DNA repair"/>
    <property type="evidence" value="ECO:0007669"/>
    <property type="project" value="UniProtKB-KW"/>
</dbReference>
<dbReference type="GO" id="GO:0009432">
    <property type="term" value="P:SOS response"/>
    <property type="evidence" value="ECO:0007669"/>
    <property type="project" value="TreeGrafter"/>
</dbReference>
<dbReference type="SUPFAM" id="SSF52540">
    <property type="entry name" value="P-loop containing nucleoside triphosphate hydrolases"/>
    <property type="match status" value="1"/>
</dbReference>
<feature type="coiled-coil region" evidence="10">
    <location>
        <begin position="338"/>
        <end position="365"/>
    </location>
</feature>
<dbReference type="NCBIfam" id="TIGR00634">
    <property type="entry name" value="recN"/>
    <property type="match status" value="1"/>
</dbReference>
<proteinExistence type="inferred from homology"/>
<dbReference type="FunFam" id="3.40.50.300:FF:000356">
    <property type="entry name" value="DNA repair protein RecN"/>
    <property type="match status" value="1"/>
</dbReference>
<dbReference type="PANTHER" id="PTHR11059">
    <property type="entry name" value="DNA REPAIR PROTEIN RECN"/>
    <property type="match status" value="1"/>
</dbReference>
<keyword evidence="6" id="KW-0067">ATP-binding</keyword>
<dbReference type="CDD" id="cd03241">
    <property type="entry name" value="ABC_RecN"/>
    <property type="match status" value="2"/>
</dbReference>
<keyword evidence="13" id="KW-1185">Reference proteome</keyword>
<evidence type="ECO:0000256" key="10">
    <source>
        <dbReference type="SAM" id="Coils"/>
    </source>
</evidence>
<dbReference type="InterPro" id="IPR027417">
    <property type="entry name" value="P-loop_NTPase"/>
</dbReference>
<keyword evidence="4" id="KW-0547">Nucleotide-binding</keyword>
<evidence type="ECO:0000313" key="13">
    <source>
        <dbReference type="Proteomes" id="UP000199263"/>
    </source>
</evidence>
<keyword evidence="7 9" id="KW-0234">DNA repair</keyword>
<dbReference type="Gene3D" id="3.40.50.300">
    <property type="entry name" value="P-loop containing nucleotide triphosphate hydrolases"/>
    <property type="match status" value="2"/>
</dbReference>